<dbReference type="GO" id="GO:0043657">
    <property type="term" value="C:host cell"/>
    <property type="evidence" value="ECO:0007669"/>
    <property type="project" value="GOC"/>
</dbReference>
<keyword evidence="6 18" id="KW-0167">Capsid protein</keyword>
<keyword evidence="9 18" id="KW-0946">Virion</keyword>
<keyword evidence="12" id="KW-0238">DNA-binding</keyword>
<dbReference type="KEGG" id="vg:22520983"/>
<sequence length="332" mass="36838">MGAFLTVLAEVFELASVTGLSAESIISGEAFTTAELLQSHIANLVTYGELTEAEALAAAEVSTEAYSALQTLTPNFPQVLAALAASEITATGSITVGAAVAAALYPYSYEFSTPLANLNQNMALQLWFPDVDYNFPGLLPFVRFVNYIDPARWASDLYHAVGRYFWQSVEREASRQIGDLSRDLALRTTQTVGETLARYFENARWAVTNLPSLNLYSGLETYYSKLSPLNPIRARQLARNLGEEEPYRYDRYDGAQSNQKSAEYVEKYDSPGGAHQRHTPDWMLPLILGLYGDISPSWGETIKEIEEEEDGPKKKRPRKAGWKASRSTKANH</sequence>
<evidence type="ECO:0000256" key="13">
    <source>
        <dbReference type="ARBA" id="ARBA00023136"/>
    </source>
</evidence>
<keyword evidence="16" id="KW-1160">Virus entry into host cell</keyword>
<evidence type="ECO:0000256" key="3">
    <source>
        <dbReference type="ARBA" id="ARBA00004625"/>
    </source>
</evidence>
<keyword evidence="8" id="KW-0519">Myristate</keyword>
<evidence type="ECO:0000256" key="16">
    <source>
        <dbReference type="ARBA" id="ARBA00023296"/>
    </source>
</evidence>
<evidence type="ECO:0000256" key="1">
    <source>
        <dbReference type="ARBA" id="ARBA00004147"/>
    </source>
</evidence>
<reference evidence="20 21" key="1">
    <citation type="journal article" date="2011" name="J. Gen. Virol.">
        <title>Detection and characterization of a novel polyomavirus in wild rodents.</title>
        <authorList>
            <person name="Orba Y."/>
            <person name="Kobayashi S."/>
            <person name="Nakamura I."/>
            <person name="Ishii A."/>
            <person name="Hang'fombe B.M."/>
            <person name="Mweene A.S."/>
            <person name="Thomas Y."/>
            <person name="Kimura T."/>
            <person name="Sawa H."/>
        </authorList>
    </citation>
    <scope>NUCLEOTIDE SEQUENCE [LARGE SCALE GENOMIC DNA]</scope>
    <source>
        <strain evidence="20">NR55</strain>
    </source>
</reference>
<keyword evidence="5" id="KW-1163">Viral penetration into host nucleus</keyword>
<evidence type="ECO:0000313" key="21">
    <source>
        <dbReference type="Proteomes" id="UP000157997"/>
    </source>
</evidence>
<evidence type="ECO:0000313" key="20">
    <source>
        <dbReference type="EMBL" id="BAJ53084.1"/>
    </source>
</evidence>
<evidence type="ECO:0000256" key="7">
    <source>
        <dbReference type="ARBA" id="ARBA00022562"/>
    </source>
</evidence>
<gene>
    <name evidence="20" type="primary">VP2</name>
</gene>
<comment type="similarity">
    <text evidence="4 18">Belongs to the polyomaviruses capsid protein VP2 family.</text>
</comment>
<evidence type="ECO:0000256" key="6">
    <source>
        <dbReference type="ARBA" id="ARBA00022561"/>
    </source>
</evidence>
<evidence type="ECO:0000256" key="8">
    <source>
        <dbReference type="ARBA" id="ARBA00022707"/>
    </source>
</evidence>
<keyword evidence="7" id="KW-1048">Host nucleus</keyword>
<dbReference type="GO" id="GO:0003677">
    <property type="term" value="F:DNA binding"/>
    <property type="evidence" value="ECO:0007669"/>
    <property type="project" value="UniProtKB-KW"/>
</dbReference>
<evidence type="ECO:0000256" key="2">
    <source>
        <dbReference type="ARBA" id="ARBA00004328"/>
    </source>
</evidence>
<evidence type="ECO:0000256" key="18">
    <source>
        <dbReference type="PIRNR" id="PIRNR003377"/>
    </source>
</evidence>
<dbReference type="GO" id="GO:0046718">
    <property type="term" value="P:symbiont entry into host cell"/>
    <property type="evidence" value="ECO:0007669"/>
    <property type="project" value="UniProtKB-KW"/>
</dbReference>
<keyword evidence="11" id="KW-0426">Late protein</keyword>
<protein>
    <recommendedName>
        <fullName evidence="18">Minor capsid protein</fullName>
    </recommendedName>
</protein>
<organism evidence="20 21">
    <name type="scientific">Betapolyomavirus mastomysis</name>
    <dbReference type="NCBI Taxonomy" id="1891768"/>
    <lineage>
        <taxon>Viruses</taxon>
        <taxon>Monodnaviria</taxon>
        <taxon>Shotokuvirae</taxon>
        <taxon>Cossaviricota</taxon>
        <taxon>Papovaviricetes</taxon>
        <taxon>Sepolyvirales</taxon>
        <taxon>Polyomaviridae</taxon>
        <taxon>Betapolyomavirus</taxon>
    </lineage>
</organism>
<evidence type="ECO:0000256" key="14">
    <source>
        <dbReference type="ARBA" id="ARBA00023184"/>
    </source>
</evidence>
<dbReference type="GO" id="GO:0005198">
    <property type="term" value="F:structural molecule activity"/>
    <property type="evidence" value="ECO:0007669"/>
    <property type="project" value="UniProtKB-UniRule"/>
</dbReference>
<evidence type="ECO:0000256" key="4">
    <source>
        <dbReference type="ARBA" id="ARBA00006444"/>
    </source>
</evidence>
<evidence type="ECO:0000256" key="9">
    <source>
        <dbReference type="ARBA" id="ARBA00022844"/>
    </source>
</evidence>
<dbReference type="GO" id="GO:0044167">
    <property type="term" value="C:host cell endoplasmic reticulum membrane"/>
    <property type="evidence" value="ECO:0007669"/>
    <property type="project" value="UniProtKB-SubCell"/>
</dbReference>
<evidence type="ECO:0000256" key="10">
    <source>
        <dbReference type="ARBA" id="ARBA00022870"/>
    </source>
</evidence>
<evidence type="ECO:0000256" key="12">
    <source>
        <dbReference type="ARBA" id="ARBA00023125"/>
    </source>
</evidence>
<evidence type="ECO:0000256" key="19">
    <source>
        <dbReference type="SAM" id="MobiDB-lite"/>
    </source>
</evidence>
<feature type="region of interest" description="Disordered" evidence="19">
    <location>
        <begin position="302"/>
        <end position="332"/>
    </location>
</feature>
<dbReference type="PIRSF" id="PIRSF003377">
    <property type="entry name" value="Polyoma_coat2"/>
    <property type="match status" value="1"/>
</dbReference>
<dbReference type="GeneID" id="22520983"/>
<dbReference type="RefSeq" id="YP_009111355.1">
    <property type="nucleotide sequence ID" value="NC_025895.1"/>
</dbReference>
<keyword evidence="10" id="KW-1043">Host membrane</keyword>
<keyword evidence="13" id="KW-0472">Membrane</keyword>
<comment type="subcellular location">
    <subcellularLocation>
        <location evidence="3">Host endoplasmic reticulum membrane</location>
    </subcellularLocation>
    <subcellularLocation>
        <location evidence="1">Host nucleus</location>
    </subcellularLocation>
    <subcellularLocation>
        <location evidence="2">Virion</location>
    </subcellularLocation>
</comment>
<dbReference type="GO" id="GO:0075732">
    <property type="term" value="P:viral penetration into host nucleus"/>
    <property type="evidence" value="ECO:0007669"/>
    <property type="project" value="UniProtKB-KW"/>
</dbReference>
<dbReference type="EMBL" id="AB588640">
    <property type="protein sequence ID" value="BAJ53084.1"/>
    <property type="molecule type" value="Genomic_DNA"/>
</dbReference>
<evidence type="ECO:0000256" key="11">
    <source>
        <dbReference type="ARBA" id="ARBA00022921"/>
    </source>
</evidence>
<name>E5RUP1_9POLY</name>
<dbReference type="GO" id="GO:0042025">
    <property type="term" value="C:host cell nucleus"/>
    <property type="evidence" value="ECO:0007669"/>
    <property type="project" value="UniProtKB-SubCell"/>
</dbReference>
<comment type="subunit">
    <text evidence="17">Forms homooligomers, and heterooligomers with VP3 in the endoplasmic reticulum membrane. Interacts (via D1 domain) with VP1.</text>
</comment>
<accession>E5RUP1</accession>
<evidence type="ECO:0000256" key="17">
    <source>
        <dbReference type="ARBA" id="ARBA00034499"/>
    </source>
</evidence>
<dbReference type="Proteomes" id="UP000157997">
    <property type="component" value="Segment"/>
</dbReference>
<keyword evidence="15" id="KW-0449">Lipoprotein</keyword>
<evidence type="ECO:0000256" key="15">
    <source>
        <dbReference type="ARBA" id="ARBA00023288"/>
    </source>
</evidence>
<proteinExistence type="inferred from homology"/>
<keyword evidence="21" id="KW-1185">Reference proteome</keyword>
<dbReference type="Pfam" id="PF00761">
    <property type="entry name" value="Polyoma_coat2"/>
    <property type="match status" value="1"/>
</dbReference>
<dbReference type="InterPro" id="IPR001070">
    <property type="entry name" value="Polyoma_coat_VP2"/>
</dbReference>
<keyword evidence="14" id="KW-1038">Host endoplasmic reticulum</keyword>
<dbReference type="GO" id="GO:0019028">
    <property type="term" value="C:viral capsid"/>
    <property type="evidence" value="ECO:0007669"/>
    <property type="project" value="UniProtKB-UniRule"/>
</dbReference>
<dbReference type="OrthoDB" id="6378at10239"/>
<evidence type="ECO:0000256" key="5">
    <source>
        <dbReference type="ARBA" id="ARBA00022524"/>
    </source>
</evidence>